<dbReference type="EMBL" id="JAPQKN010000001">
    <property type="protein sequence ID" value="KAJ5175150.1"/>
    <property type="molecule type" value="Genomic_DNA"/>
</dbReference>
<organism evidence="2 3">
    <name type="scientific">Penicillium canariense</name>
    <dbReference type="NCBI Taxonomy" id="189055"/>
    <lineage>
        <taxon>Eukaryota</taxon>
        <taxon>Fungi</taxon>
        <taxon>Dikarya</taxon>
        <taxon>Ascomycota</taxon>
        <taxon>Pezizomycotina</taxon>
        <taxon>Eurotiomycetes</taxon>
        <taxon>Eurotiomycetidae</taxon>
        <taxon>Eurotiales</taxon>
        <taxon>Aspergillaceae</taxon>
        <taxon>Penicillium</taxon>
    </lineage>
</organism>
<dbReference type="RefSeq" id="XP_056546758.1">
    <property type="nucleotide sequence ID" value="XM_056683152.1"/>
</dbReference>
<gene>
    <name evidence="2" type="ORF">N7482_001027</name>
</gene>
<dbReference type="GeneID" id="81422328"/>
<evidence type="ECO:0000313" key="3">
    <source>
        <dbReference type="Proteomes" id="UP001149163"/>
    </source>
</evidence>
<keyword evidence="3" id="KW-1185">Reference proteome</keyword>
<dbReference type="AlphaFoldDB" id="A0A9W9IFS2"/>
<feature type="signal peptide" evidence="1">
    <location>
        <begin position="1"/>
        <end position="18"/>
    </location>
</feature>
<feature type="chain" id="PRO_5040881752" evidence="1">
    <location>
        <begin position="19"/>
        <end position="115"/>
    </location>
</feature>
<proteinExistence type="predicted"/>
<protein>
    <submittedName>
        <fullName evidence="2">Uncharacterized protein</fullName>
    </submittedName>
</protein>
<accession>A0A9W9IFS2</accession>
<keyword evidence="1" id="KW-0732">Signal</keyword>
<evidence type="ECO:0000256" key="1">
    <source>
        <dbReference type="SAM" id="SignalP"/>
    </source>
</evidence>
<evidence type="ECO:0000313" key="2">
    <source>
        <dbReference type="EMBL" id="KAJ5175150.1"/>
    </source>
</evidence>
<comment type="caution">
    <text evidence="2">The sequence shown here is derived from an EMBL/GenBank/DDBJ whole genome shotgun (WGS) entry which is preliminary data.</text>
</comment>
<dbReference type="OrthoDB" id="3489571at2759"/>
<name>A0A9W9IFS2_9EURO</name>
<reference evidence="2" key="1">
    <citation type="submission" date="2022-11" db="EMBL/GenBank/DDBJ databases">
        <authorList>
            <person name="Petersen C."/>
        </authorList>
    </citation>
    <scope>NUCLEOTIDE SEQUENCE</scope>
    <source>
        <strain evidence="2">IBT 26290</strain>
    </source>
</reference>
<reference evidence="2" key="2">
    <citation type="journal article" date="2023" name="IMA Fungus">
        <title>Comparative genomic study of the Penicillium genus elucidates a diverse pangenome and 15 lateral gene transfer events.</title>
        <authorList>
            <person name="Petersen C."/>
            <person name="Sorensen T."/>
            <person name="Nielsen M.R."/>
            <person name="Sondergaard T.E."/>
            <person name="Sorensen J.L."/>
            <person name="Fitzpatrick D.A."/>
            <person name="Frisvad J.C."/>
            <person name="Nielsen K.L."/>
        </authorList>
    </citation>
    <scope>NUCLEOTIDE SEQUENCE</scope>
    <source>
        <strain evidence="2">IBT 26290</strain>
    </source>
</reference>
<sequence length="115" mass="12713">MKLSYVASVLVLAAGALAKLHDVAVCVSNRKITQSGGSPYHGGYTWEKSYEILEKATQCACDYYKQRNTGNNQWDHCPDCTFDGTYCRSAGWHIGGNEMNYYCEQLCHAQGSEGS</sequence>
<dbReference type="Proteomes" id="UP001149163">
    <property type="component" value="Unassembled WGS sequence"/>
</dbReference>